<accession>A0ABR1WWC7</accession>
<evidence type="ECO:0000313" key="3">
    <source>
        <dbReference type="EMBL" id="KAK8087461.1"/>
    </source>
</evidence>
<dbReference type="Proteomes" id="UP001480595">
    <property type="component" value="Unassembled WGS sequence"/>
</dbReference>
<dbReference type="RefSeq" id="XP_066721985.1">
    <property type="nucleotide sequence ID" value="XM_066853844.1"/>
</dbReference>
<evidence type="ECO:0000313" key="4">
    <source>
        <dbReference type="Proteomes" id="UP001480595"/>
    </source>
</evidence>
<keyword evidence="4" id="KW-1185">Reference proteome</keyword>
<evidence type="ECO:0008006" key="5">
    <source>
        <dbReference type="Google" id="ProtNLM"/>
    </source>
</evidence>
<feature type="signal peptide" evidence="2">
    <location>
        <begin position="1"/>
        <end position="18"/>
    </location>
</feature>
<dbReference type="EMBL" id="JAQQWL010000002">
    <property type="protein sequence ID" value="KAK8087461.1"/>
    <property type="molecule type" value="Genomic_DNA"/>
</dbReference>
<comment type="caution">
    <text evidence="3">The sequence shown here is derived from an EMBL/GenBank/DDBJ whole genome shotgun (WGS) entry which is preliminary data.</text>
</comment>
<dbReference type="GeneID" id="92086907"/>
<gene>
    <name evidence="3" type="ORF">PG994_002435</name>
</gene>
<feature type="region of interest" description="Disordered" evidence="1">
    <location>
        <begin position="18"/>
        <end position="37"/>
    </location>
</feature>
<evidence type="ECO:0000256" key="1">
    <source>
        <dbReference type="SAM" id="MobiDB-lite"/>
    </source>
</evidence>
<proteinExistence type="predicted"/>
<organism evidence="3 4">
    <name type="scientific">Apiospora phragmitis</name>
    <dbReference type="NCBI Taxonomy" id="2905665"/>
    <lineage>
        <taxon>Eukaryota</taxon>
        <taxon>Fungi</taxon>
        <taxon>Dikarya</taxon>
        <taxon>Ascomycota</taxon>
        <taxon>Pezizomycotina</taxon>
        <taxon>Sordariomycetes</taxon>
        <taxon>Xylariomycetidae</taxon>
        <taxon>Amphisphaeriales</taxon>
        <taxon>Apiosporaceae</taxon>
        <taxon>Apiospora</taxon>
    </lineage>
</organism>
<sequence>MRYLSALSILAGAGAVMAADPNSADPDSPPLDEDGKPFPGVWVQVASTSYYCYADNCARAVTGTRTNTDMPRQSVRMADCSRYMLTTYTPAPV</sequence>
<name>A0ABR1WWC7_9PEZI</name>
<reference evidence="3 4" key="1">
    <citation type="submission" date="2023-01" db="EMBL/GenBank/DDBJ databases">
        <title>Analysis of 21 Apiospora genomes using comparative genomics revels a genus with tremendous synthesis potential of carbohydrate active enzymes and secondary metabolites.</title>
        <authorList>
            <person name="Sorensen T."/>
        </authorList>
    </citation>
    <scope>NUCLEOTIDE SEQUENCE [LARGE SCALE GENOMIC DNA]</scope>
    <source>
        <strain evidence="3 4">CBS 135458</strain>
    </source>
</reference>
<protein>
    <recommendedName>
        <fullName evidence="5">Secreted protein</fullName>
    </recommendedName>
</protein>
<feature type="chain" id="PRO_5046381118" description="Secreted protein" evidence="2">
    <location>
        <begin position="19"/>
        <end position="93"/>
    </location>
</feature>
<evidence type="ECO:0000256" key="2">
    <source>
        <dbReference type="SAM" id="SignalP"/>
    </source>
</evidence>
<keyword evidence="2" id="KW-0732">Signal</keyword>